<comment type="function">
    <text evidence="4">Catalyzes the deamination of 5-methylthioadenosine and S-adenosyl-L-homocysteine into 5-methylthioinosine and S-inosyl-L-homocysteine, respectively. Is also able to deaminate adenosine.</text>
</comment>
<dbReference type="InterPro" id="IPR050287">
    <property type="entry name" value="MTA/SAH_deaminase"/>
</dbReference>
<dbReference type="InterPro" id="IPR032466">
    <property type="entry name" value="Metal_Hydrolase"/>
</dbReference>
<keyword evidence="1 4" id="KW-0479">Metal-binding</keyword>
<dbReference type="InterPro" id="IPR023512">
    <property type="entry name" value="Deaminase_MtaD/DadD"/>
</dbReference>
<protein>
    <recommendedName>
        <fullName evidence="4">5-methylthioadenosine/S-adenosylhomocysteine deaminase</fullName>
        <shortName evidence="4">MTA/SAH deaminase</shortName>
        <ecNumber evidence="4">3.5.4.28</ecNumber>
        <ecNumber evidence="4">3.5.4.31</ecNumber>
    </recommendedName>
</protein>
<evidence type="ECO:0000256" key="4">
    <source>
        <dbReference type="HAMAP-Rule" id="MF_01281"/>
    </source>
</evidence>
<dbReference type="HAMAP" id="MF_01281">
    <property type="entry name" value="MTA_SAH_deamin"/>
    <property type="match status" value="1"/>
</dbReference>
<comment type="similarity">
    <text evidence="4">Belongs to the metallo-dependent hydrolases superfamily. MTA/SAH deaminase family.</text>
</comment>
<dbReference type="EC" id="3.5.4.28" evidence="4"/>
<dbReference type="EMBL" id="LZRT01000036">
    <property type="protein sequence ID" value="OUM89676.1"/>
    <property type="molecule type" value="Genomic_DNA"/>
</dbReference>
<keyword evidence="2 4" id="KW-0378">Hydrolase</keyword>
<dbReference type="GO" id="GO:0090614">
    <property type="term" value="F:5'-methylthioadenosine deaminase activity"/>
    <property type="evidence" value="ECO:0007669"/>
    <property type="project" value="UniProtKB-UniRule"/>
</dbReference>
<feature type="binding site" evidence="4">
    <location>
        <position position="105"/>
    </location>
    <ligand>
        <name>substrate</name>
    </ligand>
</feature>
<dbReference type="FunFam" id="3.20.20.140:FF:000014">
    <property type="entry name" value="5-methylthioadenosine/S-adenosylhomocysteine deaminase"/>
    <property type="match status" value="1"/>
</dbReference>
<feature type="binding site" evidence="4">
    <location>
        <position position="312"/>
    </location>
    <ligand>
        <name>substrate</name>
    </ligand>
</feature>
<dbReference type="Gene3D" id="3.20.20.140">
    <property type="entry name" value="Metal-dependent hydrolases"/>
    <property type="match status" value="1"/>
</dbReference>
<evidence type="ECO:0000256" key="3">
    <source>
        <dbReference type="ARBA" id="ARBA00022833"/>
    </source>
</evidence>
<dbReference type="Pfam" id="PF01979">
    <property type="entry name" value="Amidohydro_1"/>
    <property type="match status" value="1"/>
</dbReference>
<feature type="binding site" evidence="4">
    <location>
        <position position="312"/>
    </location>
    <ligand>
        <name>Zn(2+)</name>
        <dbReference type="ChEBI" id="CHEBI:29105"/>
    </ligand>
</feature>
<organism evidence="6 7">
    <name type="scientific">Bacillus thermozeamaize</name>
    <dbReference type="NCBI Taxonomy" id="230954"/>
    <lineage>
        <taxon>Bacteria</taxon>
        <taxon>Bacillati</taxon>
        <taxon>Bacillota</taxon>
        <taxon>Bacilli</taxon>
        <taxon>Bacillales</taxon>
        <taxon>Bacillaceae</taxon>
        <taxon>Bacillus</taxon>
    </lineage>
</organism>
<dbReference type="SUPFAM" id="SSF51338">
    <property type="entry name" value="Composite domain of metallo-dependent hydrolases"/>
    <property type="match status" value="1"/>
</dbReference>
<feature type="binding site" evidence="4">
    <location>
        <position position="76"/>
    </location>
    <ligand>
        <name>Zn(2+)</name>
        <dbReference type="ChEBI" id="CHEBI:29105"/>
    </ligand>
</feature>
<dbReference type="GO" id="GO:0050270">
    <property type="term" value="F:S-adenosylhomocysteine deaminase activity"/>
    <property type="evidence" value="ECO:0007669"/>
    <property type="project" value="UniProtKB-UniRule"/>
</dbReference>
<accession>A0A1Y3PU84</accession>
<feature type="binding site" evidence="4">
    <location>
        <position position="227"/>
    </location>
    <ligand>
        <name>substrate</name>
    </ligand>
</feature>
<name>A0A1Y3PU84_9BACI</name>
<dbReference type="EC" id="3.5.4.31" evidence="4"/>
<comment type="catalytic activity">
    <reaction evidence="4">
        <text>S-adenosyl-L-homocysteine + H2O + H(+) = S-inosyl-L-homocysteine + NH4(+)</text>
        <dbReference type="Rhea" id="RHEA:20716"/>
        <dbReference type="ChEBI" id="CHEBI:15377"/>
        <dbReference type="ChEBI" id="CHEBI:15378"/>
        <dbReference type="ChEBI" id="CHEBI:28938"/>
        <dbReference type="ChEBI" id="CHEBI:57856"/>
        <dbReference type="ChEBI" id="CHEBI:57985"/>
        <dbReference type="EC" id="3.5.4.28"/>
    </reaction>
</comment>
<comment type="cofactor">
    <cofactor evidence="4">
        <name>Zn(2+)</name>
        <dbReference type="ChEBI" id="CHEBI:29105"/>
    </cofactor>
    <text evidence="4">Binds 1 zinc ion per subunit.</text>
</comment>
<feature type="binding site" evidence="4">
    <location>
        <position position="197"/>
    </location>
    <ligand>
        <name>substrate</name>
    </ligand>
</feature>
<comment type="caution">
    <text evidence="6">The sequence shown here is derived from an EMBL/GenBank/DDBJ whole genome shotgun (WGS) entry which is preliminary data.</text>
</comment>
<proteinExistence type="inferred from homology"/>
<dbReference type="InterPro" id="IPR011059">
    <property type="entry name" value="Metal-dep_hydrolase_composite"/>
</dbReference>
<dbReference type="AlphaFoldDB" id="A0A1Y3PU84"/>
<dbReference type="SUPFAM" id="SSF51556">
    <property type="entry name" value="Metallo-dependent hydrolases"/>
    <property type="match status" value="1"/>
</dbReference>
<comment type="caution">
    <text evidence="4">Lacks conserved residue(s) required for the propagation of feature annotation.</text>
</comment>
<comment type="catalytic activity">
    <reaction evidence="4">
        <text>S-methyl-5'-thioadenosine + H2O + H(+) = S-methyl-5'-thioinosine + NH4(+)</text>
        <dbReference type="Rhea" id="RHEA:25025"/>
        <dbReference type="ChEBI" id="CHEBI:15377"/>
        <dbReference type="ChEBI" id="CHEBI:15378"/>
        <dbReference type="ChEBI" id="CHEBI:17509"/>
        <dbReference type="ChEBI" id="CHEBI:28938"/>
        <dbReference type="ChEBI" id="CHEBI:48595"/>
        <dbReference type="EC" id="3.5.4.31"/>
    </reaction>
</comment>
<keyword evidence="3 4" id="KW-0862">Zinc</keyword>
<evidence type="ECO:0000259" key="5">
    <source>
        <dbReference type="Pfam" id="PF01979"/>
    </source>
</evidence>
<dbReference type="Gene3D" id="2.30.40.10">
    <property type="entry name" value="Urease, subunit C, domain 1"/>
    <property type="match status" value="1"/>
</dbReference>
<evidence type="ECO:0000256" key="2">
    <source>
        <dbReference type="ARBA" id="ARBA00022801"/>
    </source>
</evidence>
<dbReference type="CDD" id="cd01298">
    <property type="entry name" value="ATZ_TRZ_like"/>
    <property type="match status" value="1"/>
</dbReference>
<dbReference type="PANTHER" id="PTHR43794:SF11">
    <property type="entry name" value="AMIDOHYDROLASE-RELATED DOMAIN-CONTAINING PROTEIN"/>
    <property type="match status" value="1"/>
</dbReference>
<dbReference type="InterPro" id="IPR006680">
    <property type="entry name" value="Amidohydro-rel"/>
</dbReference>
<dbReference type="PANTHER" id="PTHR43794">
    <property type="entry name" value="AMINOHYDROLASE SSNA-RELATED"/>
    <property type="match status" value="1"/>
</dbReference>
<evidence type="ECO:0000313" key="6">
    <source>
        <dbReference type="EMBL" id="OUM89676.1"/>
    </source>
</evidence>
<feature type="binding site" evidence="4">
    <location>
        <position position="157"/>
    </location>
    <ligand>
        <name>substrate</name>
    </ligand>
</feature>
<evidence type="ECO:0000256" key="1">
    <source>
        <dbReference type="ARBA" id="ARBA00022723"/>
    </source>
</evidence>
<dbReference type="Proteomes" id="UP000196475">
    <property type="component" value="Unassembled WGS sequence"/>
</dbReference>
<feature type="domain" description="Amidohydrolase-related" evidence="5">
    <location>
        <begin position="68"/>
        <end position="415"/>
    </location>
</feature>
<reference evidence="7" key="1">
    <citation type="submission" date="2016-06" db="EMBL/GenBank/DDBJ databases">
        <authorList>
            <person name="Nascimento L."/>
            <person name="Pereira R.V."/>
            <person name="Martins L.F."/>
            <person name="Quaggio R.B."/>
            <person name="Silva A.M."/>
            <person name="Setubal J.C."/>
        </authorList>
    </citation>
    <scope>NUCLEOTIDE SEQUENCE [LARGE SCALE GENOMIC DNA]</scope>
</reference>
<evidence type="ECO:0000313" key="7">
    <source>
        <dbReference type="Proteomes" id="UP000196475"/>
    </source>
</evidence>
<gene>
    <name evidence="4" type="primary">mtaD</name>
    <name evidence="6" type="ORF">BAA01_02620</name>
</gene>
<feature type="binding site" evidence="4">
    <location>
        <position position="78"/>
    </location>
    <ligand>
        <name>Zn(2+)</name>
        <dbReference type="ChEBI" id="CHEBI:29105"/>
    </ligand>
</feature>
<feature type="binding site" evidence="4">
    <location>
        <position position="224"/>
    </location>
    <ligand>
        <name>Zn(2+)</name>
        <dbReference type="ChEBI" id="CHEBI:29105"/>
    </ligand>
</feature>
<sequence>MDVFFWRETDEIMKQLFCGATIITGTGETIENGWLIIEDGKISYVGNPRPEDEQVPFDEIHDMKGKLILPGFINTHTHAAMSLLRGYADDLPLQQWLKEKMWPIEAQFTNREVYWGSALAILEMIKSGTTCFADMYDHMDQVACVVEESGIRASLARGVIGYGEPEVVKGKIKEMEHFARSYQGAADGRITTMVSPHAIYTCPLPVIEQIIEISAQLSLPIHTHLSETKKEVEDCLAQYGKSPVFLMHELGLFERPTLAAHVVHVTAEELDILAECQVSISHNPGSNLKLASGIAPVPEMIRRGITVSLGTDSAASNNNLDLFEEMRLASLIHKGNTLDPLAVPAQTALAMATREGARSLGLEQKIGTLEAGKEADFIVVSVSEPHMHPFYDPISHLVYSARAEDVSDVYVQGKPLMKGRQMLTLDEERILHEVKKIVQRW</sequence>
<dbReference type="GO" id="GO:0046872">
    <property type="term" value="F:metal ion binding"/>
    <property type="evidence" value="ECO:0007669"/>
    <property type="project" value="UniProtKB-KW"/>
</dbReference>